<evidence type="ECO:0000256" key="2">
    <source>
        <dbReference type="ARBA" id="ARBA00023169"/>
    </source>
</evidence>
<keyword evidence="5" id="KW-0808">Transferase</keyword>
<proteinExistence type="inferred from homology"/>
<reference evidence="5 6" key="1">
    <citation type="submission" date="2018-11" db="EMBL/GenBank/DDBJ databases">
        <title>Gemmobacter sp. nov., YIM 102744-1 draft genome.</title>
        <authorList>
            <person name="Li G."/>
            <person name="Jiang Y."/>
        </authorList>
    </citation>
    <scope>NUCLEOTIDE SEQUENCE [LARGE SCALE GENOMIC DNA]</scope>
    <source>
        <strain evidence="5 6">YIM 102744-1</strain>
    </source>
</reference>
<organism evidence="5 6">
    <name type="scientific">Falsigemmobacter faecalis</name>
    <dbReference type="NCBI Taxonomy" id="2488730"/>
    <lineage>
        <taxon>Bacteria</taxon>
        <taxon>Pseudomonadati</taxon>
        <taxon>Pseudomonadota</taxon>
        <taxon>Alphaproteobacteria</taxon>
        <taxon>Rhodobacterales</taxon>
        <taxon>Paracoccaceae</taxon>
        <taxon>Falsigemmobacter</taxon>
    </lineage>
</organism>
<evidence type="ECO:0000259" key="4">
    <source>
        <dbReference type="Pfam" id="PF02397"/>
    </source>
</evidence>
<dbReference type="PANTHER" id="PTHR30576:SF0">
    <property type="entry name" value="UNDECAPRENYL-PHOSPHATE N-ACETYLGALACTOSAMINYL 1-PHOSPHATE TRANSFERASE-RELATED"/>
    <property type="match status" value="1"/>
</dbReference>
<dbReference type="EMBL" id="RRAZ01000005">
    <property type="protein sequence ID" value="RRH76912.1"/>
    <property type="molecule type" value="Genomic_DNA"/>
</dbReference>
<sequence length="189" mass="20942">MQVSASLYQRVFRRVFDLILLALALPFLLPLILVLVVMIRLDSPGPAFLRLSRRGQDGKIFRQLRFRCVWLDAPLRAFQATSGTPDDPRLTRVGVFVMRTRLNTLPMIFNALGGSMSLVGPRALPVDVTGFDPEVVRLVSQMRPGIFTPDSLTAESADDLSRLAITLAWMRNAGPLGDLRIVLRGVTGI</sequence>
<keyword evidence="6" id="KW-1185">Reference proteome</keyword>
<feature type="transmembrane region" description="Helical" evidence="3">
    <location>
        <begin position="18"/>
        <end position="41"/>
    </location>
</feature>
<evidence type="ECO:0000256" key="3">
    <source>
        <dbReference type="SAM" id="Phobius"/>
    </source>
</evidence>
<evidence type="ECO:0000313" key="6">
    <source>
        <dbReference type="Proteomes" id="UP000282125"/>
    </source>
</evidence>
<dbReference type="RefSeq" id="WP_124963857.1">
    <property type="nucleotide sequence ID" value="NZ_RRAZ01000005.1"/>
</dbReference>
<dbReference type="AlphaFoldDB" id="A0A3P3DTX4"/>
<feature type="domain" description="Bacterial sugar transferase" evidence="4">
    <location>
        <begin position="13"/>
        <end position="186"/>
    </location>
</feature>
<comment type="caution">
    <text evidence="5">The sequence shown here is derived from an EMBL/GenBank/DDBJ whole genome shotgun (WGS) entry which is preliminary data.</text>
</comment>
<evidence type="ECO:0000313" key="5">
    <source>
        <dbReference type="EMBL" id="RRH76912.1"/>
    </source>
</evidence>
<dbReference type="InterPro" id="IPR003362">
    <property type="entry name" value="Bact_transf"/>
</dbReference>
<evidence type="ECO:0000256" key="1">
    <source>
        <dbReference type="ARBA" id="ARBA00006464"/>
    </source>
</evidence>
<keyword evidence="3" id="KW-0812">Transmembrane</keyword>
<dbReference type="GO" id="GO:0016780">
    <property type="term" value="F:phosphotransferase activity, for other substituted phosphate groups"/>
    <property type="evidence" value="ECO:0007669"/>
    <property type="project" value="TreeGrafter"/>
</dbReference>
<dbReference type="OrthoDB" id="9808602at2"/>
<keyword evidence="2" id="KW-0270">Exopolysaccharide synthesis</keyword>
<accession>A0A3P3DTX4</accession>
<keyword evidence="3" id="KW-1133">Transmembrane helix</keyword>
<dbReference type="GO" id="GO:0000271">
    <property type="term" value="P:polysaccharide biosynthetic process"/>
    <property type="evidence" value="ECO:0007669"/>
    <property type="project" value="UniProtKB-KW"/>
</dbReference>
<gene>
    <name evidence="5" type="ORF">EG244_04705</name>
</gene>
<dbReference type="Pfam" id="PF02397">
    <property type="entry name" value="Bac_transf"/>
    <property type="match status" value="1"/>
</dbReference>
<name>A0A3P3DTX4_9RHOB</name>
<dbReference type="PANTHER" id="PTHR30576">
    <property type="entry name" value="COLANIC BIOSYNTHESIS UDP-GLUCOSE LIPID CARRIER TRANSFERASE"/>
    <property type="match status" value="1"/>
</dbReference>
<protein>
    <submittedName>
        <fullName evidence="5">Sugar transferase</fullName>
    </submittedName>
</protein>
<dbReference type="Proteomes" id="UP000282125">
    <property type="component" value="Unassembled WGS sequence"/>
</dbReference>
<comment type="similarity">
    <text evidence="1">Belongs to the bacterial sugar transferase family.</text>
</comment>
<keyword evidence="3" id="KW-0472">Membrane</keyword>